<dbReference type="PANTHER" id="PTHR23402">
    <property type="entry name" value="PROTEASE FAMILY C15 PYROGLUTAMYL-PEPTIDASE I-RELATED"/>
    <property type="match status" value="1"/>
</dbReference>
<dbReference type="Proteomes" id="UP000831181">
    <property type="component" value="Plasmid p1unnamed"/>
</dbReference>
<feature type="active site" evidence="6">
    <location>
        <position position="141"/>
    </location>
</feature>
<dbReference type="GO" id="GO:0005829">
    <property type="term" value="C:cytosol"/>
    <property type="evidence" value="ECO:0007669"/>
    <property type="project" value="InterPro"/>
</dbReference>
<dbReference type="EC" id="3.4.19.3" evidence="6"/>
<dbReference type="InterPro" id="IPR033694">
    <property type="entry name" value="PGPEP1_Cys_AS"/>
</dbReference>
<keyword evidence="2" id="KW-0963">Cytoplasm</keyword>
<dbReference type="AlphaFoldDB" id="A0A976RQS9"/>
<keyword evidence="5" id="KW-0788">Thiol protease</keyword>
<dbReference type="PRINTS" id="PR00706">
    <property type="entry name" value="PYROGLUPTASE"/>
</dbReference>
<dbReference type="KEGG" id="lbe:MOO44_00375"/>
<evidence type="ECO:0000256" key="5">
    <source>
        <dbReference type="ARBA" id="ARBA00022807"/>
    </source>
</evidence>
<protein>
    <recommendedName>
        <fullName evidence="6">Pyroglutamyl-peptidase I</fullName>
        <ecNumber evidence="6">3.4.19.3</ecNumber>
    </recommendedName>
</protein>
<dbReference type="PIRSF" id="PIRSF015592">
    <property type="entry name" value="Prld-crbxl_pptds"/>
    <property type="match status" value="1"/>
</dbReference>
<sequence length="210" mass="23449">MKILVTGFTPFDNHERNPSLDILHSLPDVLDVAEIIKQPLPTEFERGAQLVTSAIDKHQPEFVLNIGQSDGRSGITPELVAVNLDDARMPDNIGAQPKNQVIHADGETEYFSNLPIKTIVRNIRDLGLASFISTSAGSYVCNHVMYEVQYLMHKKYPNMKSGFIHVPSNYSDNDSTPTMALDDEVDGIKIALLTMLYHLDDNITLDHPYD</sequence>
<organism evidence="7 8">
    <name type="scientific">Nicoliella spurrieriana</name>
    <dbReference type="NCBI Taxonomy" id="2925830"/>
    <lineage>
        <taxon>Bacteria</taxon>
        <taxon>Bacillati</taxon>
        <taxon>Bacillota</taxon>
        <taxon>Bacilli</taxon>
        <taxon>Lactobacillales</taxon>
        <taxon>Lactobacillaceae</taxon>
        <taxon>Nicoliella</taxon>
    </lineage>
</organism>
<dbReference type="PANTHER" id="PTHR23402:SF1">
    <property type="entry name" value="PYROGLUTAMYL-PEPTIDASE I"/>
    <property type="match status" value="1"/>
</dbReference>
<keyword evidence="7" id="KW-0614">Plasmid</keyword>
<dbReference type="NCBIfam" id="NF009676">
    <property type="entry name" value="PRK13197.1"/>
    <property type="match status" value="1"/>
</dbReference>
<dbReference type="RefSeq" id="WP_260115940.1">
    <property type="nucleotide sequence ID" value="NZ_CP093360.1"/>
</dbReference>
<comment type="similarity">
    <text evidence="1">Belongs to the peptidase C15 family.</text>
</comment>
<gene>
    <name evidence="7" type="ORF">MOO44_00375</name>
</gene>
<dbReference type="InterPro" id="IPR000816">
    <property type="entry name" value="Peptidase_C15"/>
</dbReference>
<name>A0A976RQS9_9LACO</name>
<dbReference type="GO" id="GO:0006508">
    <property type="term" value="P:proteolysis"/>
    <property type="evidence" value="ECO:0007669"/>
    <property type="project" value="UniProtKB-KW"/>
</dbReference>
<dbReference type="CDD" id="cd00501">
    <property type="entry name" value="Peptidase_C15"/>
    <property type="match status" value="1"/>
</dbReference>
<dbReference type="InterPro" id="IPR016125">
    <property type="entry name" value="Peptidase_C15-like"/>
</dbReference>
<reference evidence="7" key="1">
    <citation type="journal article" date="2022" name="Int. J. Syst. Evol. Microbiol.">
        <title>Apilactobacillus apisilvae sp. nov., Nicolia spurrieriana gen. nov. sp. nov., Bombilactobacillus folatiphilus sp. nov. and Bombilactobacillus thymidiniphilus sp. nov., four new lactic acid bacterial isolates from stingless bees Tetragonula carbonaria and Austroplebeia australis.</title>
        <authorList>
            <person name="Oliphant S.A."/>
            <person name="Watson-Haigh N.S."/>
            <person name="Sumby K.M."/>
            <person name="Gardner J."/>
            <person name="Groom S."/>
            <person name="Jiranek V."/>
        </authorList>
    </citation>
    <scope>NUCLEOTIDE SEQUENCE</scope>
    <source>
        <strain evidence="7">SGEP1_A5</strain>
    </source>
</reference>
<keyword evidence="8" id="KW-1185">Reference proteome</keyword>
<dbReference type="InterPro" id="IPR036440">
    <property type="entry name" value="Peptidase_C15-like_sf"/>
</dbReference>
<dbReference type="Gene3D" id="3.40.630.20">
    <property type="entry name" value="Peptidase C15, pyroglutamyl peptidase I-like"/>
    <property type="match status" value="1"/>
</dbReference>
<comment type="catalytic activity">
    <reaction evidence="6">
        <text>Release of an N-terminal pyroglutamyl group from a polypeptide, the second amino acid generally not being Pro.</text>
        <dbReference type="EC" id="3.4.19.3"/>
    </reaction>
</comment>
<evidence type="ECO:0000256" key="1">
    <source>
        <dbReference type="ARBA" id="ARBA00006641"/>
    </source>
</evidence>
<evidence type="ECO:0000256" key="3">
    <source>
        <dbReference type="ARBA" id="ARBA00022670"/>
    </source>
</evidence>
<dbReference type="SUPFAM" id="SSF53182">
    <property type="entry name" value="Pyrrolidone carboxyl peptidase (pyroglutamate aminopeptidase)"/>
    <property type="match status" value="1"/>
</dbReference>
<geneLocation type="plasmid" evidence="7 8">
    <name>p1unnamed</name>
</geneLocation>
<accession>A0A976RQS9</accession>
<evidence type="ECO:0000256" key="2">
    <source>
        <dbReference type="ARBA" id="ARBA00022490"/>
    </source>
</evidence>
<dbReference type="EMBL" id="CP093360">
    <property type="protein sequence ID" value="UQS86133.1"/>
    <property type="molecule type" value="Genomic_DNA"/>
</dbReference>
<evidence type="ECO:0000256" key="4">
    <source>
        <dbReference type="ARBA" id="ARBA00022801"/>
    </source>
</evidence>
<keyword evidence="3" id="KW-0645">Protease</keyword>
<dbReference type="Pfam" id="PF01470">
    <property type="entry name" value="Peptidase_C15"/>
    <property type="match status" value="1"/>
</dbReference>
<evidence type="ECO:0000313" key="8">
    <source>
        <dbReference type="Proteomes" id="UP000831181"/>
    </source>
</evidence>
<evidence type="ECO:0000256" key="6">
    <source>
        <dbReference type="PROSITE-ProRule" id="PRU10077"/>
    </source>
</evidence>
<dbReference type="PROSITE" id="PS01334">
    <property type="entry name" value="PYRASE_CYS"/>
    <property type="match status" value="1"/>
</dbReference>
<keyword evidence="4 7" id="KW-0378">Hydrolase</keyword>
<proteinExistence type="inferred from homology"/>
<dbReference type="GO" id="GO:0016920">
    <property type="term" value="F:pyroglutamyl-peptidase activity"/>
    <property type="evidence" value="ECO:0007669"/>
    <property type="project" value="UniProtKB-EC"/>
</dbReference>
<evidence type="ECO:0000313" key="7">
    <source>
        <dbReference type="EMBL" id="UQS86133.1"/>
    </source>
</evidence>